<dbReference type="Proteomes" id="UP000237889">
    <property type="component" value="Chromosome"/>
</dbReference>
<dbReference type="InterPro" id="IPR002470">
    <property type="entry name" value="Peptidase_S9A"/>
</dbReference>
<dbReference type="SUPFAM" id="SSF53474">
    <property type="entry name" value="alpha/beta-Hydrolases"/>
    <property type="match status" value="1"/>
</dbReference>
<dbReference type="Pfam" id="PF00326">
    <property type="entry name" value="Peptidase_S9"/>
    <property type="match status" value="1"/>
</dbReference>
<evidence type="ECO:0000256" key="3">
    <source>
        <dbReference type="ARBA" id="ARBA00022801"/>
    </source>
</evidence>
<dbReference type="PANTHER" id="PTHR11757:SF19">
    <property type="entry name" value="PROLYL ENDOPEPTIDASE-LIKE"/>
    <property type="match status" value="1"/>
</dbReference>
<dbReference type="PRINTS" id="PR00862">
    <property type="entry name" value="PROLIGOPTASE"/>
</dbReference>
<dbReference type="Gene3D" id="3.40.50.1820">
    <property type="entry name" value="alpha/beta hydrolase"/>
    <property type="match status" value="1"/>
</dbReference>
<evidence type="ECO:0000313" key="8">
    <source>
        <dbReference type="EMBL" id="AVO47493.1"/>
    </source>
</evidence>
<dbReference type="SUPFAM" id="SSF50993">
    <property type="entry name" value="Peptidase/esterase 'gauge' domain"/>
    <property type="match status" value="1"/>
</dbReference>
<dbReference type="InterPro" id="IPR051543">
    <property type="entry name" value="Serine_Peptidase_S9A"/>
</dbReference>
<dbReference type="KEGG" id="phr:C6569_02475"/>
<dbReference type="Gene3D" id="2.130.10.120">
    <property type="entry name" value="Prolyl oligopeptidase, N-terminal domain"/>
    <property type="match status" value="1"/>
</dbReference>
<dbReference type="RefSeq" id="WP_106750863.1">
    <property type="nucleotide sequence ID" value="NZ_CP027668.1"/>
</dbReference>
<evidence type="ECO:0000256" key="4">
    <source>
        <dbReference type="ARBA" id="ARBA00022825"/>
    </source>
</evidence>
<comment type="similarity">
    <text evidence="1">Belongs to the peptidase S9A family.</text>
</comment>
<dbReference type="EMBL" id="CP027668">
    <property type="protein sequence ID" value="AVO47493.1"/>
    <property type="molecule type" value="Genomic_DNA"/>
</dbReference>
<dbReference type="PANTHER" id="PTHR11757">
    <property type="entry name" value="PROTEASE FAMILY S9A OLIGOPEPTIDASE"/>
    <property type="match status" value="1"/>
</dbReference>
<evidence type="ECO:0000259" key="6">
    <source>
        <dbReference type="Pfam" id="PF00326"/>
    </source>
</evidence>
<organism evidence="8 9">
    <name type="scientific">Phreatobacter cathodiphilus</name>
    <dbReference type="NCBI Taxonomy" id="1868589"/>
    <lineage>
        <taxon>Bacteria</taxon>
        <taxon>Pseudomonadati</taxon>
        <taxon>Pseudomonadota</taxon>
        <taxon>Alphaproteobacteria</taxon>
        <taxon>Hyphomicrobiales</taxon>
        <taxon>Phreatobacteraceae</taxon>
        <taxon>Phreatobacter</taxon>
    </lineage>
</organism>
<feature type="compositionally biased region" description="Low complexity" evidence="5">
    <location>
        <begin position="1"/>
        <end position="15"/>
    </location>
</feature>
<gene>
    <name evidence="8" type="ORF">C6569_02475</name>
</gene>
<dbReference type="Pfam" id="PF02897">
    <property type="entry name" value="Peptidase_S9_N"/>
    <property type="match status" value="1"/>
</dbReference>
<keyword evidence="2" id="KW-0645">Protease</keyword>
<dbReference type="InterPro" id="IPR023302">
    <property type="entry name" value="Pept_S9A_N"/>
</dbReference>
<proteinExistence type="inferred from homology"/>
<feature type="domain" description="Peptidase S9 prolyl oligopeptidase catalytic" evidence="6">
    <location>
        <begin position="484"/>
        <end position="700"/>
    </location>
</feature>
<keyword evidence="3" id="KW-0378">Hydrolase</keyword>
<dbReference type="OrthoDB" id="9801421at2"/>
<accession>A0A2S0NHS6</accession>
<dbReference type="InterPro" id="IPR001375">
    <property type="entry name" value="Peptidase_S9_cat"/>
</dbReference>
<dbReference type="GO" id="GO:0004252">
    <property type="term" value="F:serine-type endopeptidase activity"/>
    <property type="evidence" value="ECO:0007669"/>
    <property type="project" value="InterPro"/>
</dbReference>
<evidence type="ECO:0000256" key="2">
    <source>
        <dbReference type="ARBA" id="ARBA00022670"/>
    </source>
</evidence>
<keyword evidence="9" id="KW-1185">Reference proteome</keyword>
<evidence type="ECO:0000259" key="7">
    <source>
        <dbReference type="Pfam" id="PF02897"/>
    </source>
</evidence>
<feature type="domain" description="Peptidase S9A N-terminal" evidence="7">
    <location>
        <begin position="18"/>
        <end position="423"/>
    </location>
</feature>
<sequence length="707" mass="78290">MTLDAKAAPAPVADPRPTRRSVHGVDLVDDYAWLRAANWQEALRDPGVLPAPIRDHLMAENAYAETVLAPVKPLIEAMVREMRGRIKEDDSAVPSPDGPFDYYDRYREGGQHPIVCRRPRGSEDGEQVMLDGDALAEGRAFFDLGGATHSPDHRLLAWSYDDKGSEFFTLKVRDLATGTDHADLVEETGGDAVWSADGSALYYIRLDDNHRPLRIFRHVLGEDQARDALVFEEKDTTVFVGMGETTAGGLALISCSQSDSTETFALDLTRPDAEPRLVLPRREDVKAYPDYHPSWRGEPTLFIRTNDEAEDYRIVAAPLAAPQRERWSEVVPHRPGVLILSAHVLKDWLIRLERENALPRIVIRNLTTSEEHAIAFDEEAYSLGVLPGYEFDTDTLRFVYSSMTTPNETWDYDMRARTRVLRKRQEVPSGHDAADYVTRRLLAPAADGETVPVSLVYRRGTPLDGTAPVLLYGYGSYGASMPASFSTSRLSLVDRGFVYAIAHVRGGMEKGYRWYRTGKREFKTNTFTDFIACAEHLVAKGFTAKGRIVAQGGSAGGMLMGAVANMRPDLFAGILAEVPFVDVVATMLDDTLPLTPPEWREWGNPIADPEAFRRMLAYSPYDNVRAQAYPPILALAGVSDPRVTYWEPAKWVARLRAAKTDAHPVLLVTNMDAGHGGAAGRFDRLAEVARSYAFAVAVTGAPEAPVQ</sequence>
<keyword evidence="4" id="KW-0720">Serine protease</keyword>
<evidence type="ECO:0000256" key="5">
    <source>
        <dbReference type="SAM" id="MobiDB-lite"/>
    </source>
</evidence>
<reference evidence="8 9" key="1">
    <citation type="submission" date="2018-03" db="EMBL/GenBank/DDBJ databases">
        <title>Genome sequencing of Phreatobacter sp.</title>
        <authorList>
            <person name="Kim S.-J."/>
            <person name="Heo J."/>
            <person name="Kwon S.-W."/>
        </authorList>
    </citation>
    <scope>NUCLEOTIDE SEQUENCE [LARGE SCALE GENOMIC DNA]</scope>
    <source>
        <strain evidence="8 9">S-12</strain>
    </source>
</reference>
<feature type="region of interest" description="Disordered" evidence="5">
    <location>
        <begin position="1"/>
        <end position="20"/>
    </location>
</feature>
<evidence type="ECO:0000256" key="1">
    <source>
        <dbReference type="ARBA" id="ARBA00005228"/>
    </source>
</evidence>
<name>A0A2S0NHS6_9HYPH</name>
<evidence type="ECO:0000313" key="9">
    <source>
        <dbReference type="Proteomes" id="UP000237889"/>
    </source>
</evidence>
<dbReference type="AlphaFoldDB" id="A0A2S0NHS6"/>
<dbReference type="InterPro" id="IPR029058">
    <property type="entry name" value="AB_hydrolase_fold"/>
</dbReference>
<protein>
    <submittedName>
        <fullName evidence="8">S9 family peptidase</fullName>
    </submittedName>
</protein>
<dbReference type="GO" id="GO:0006508">
    <property type="term" value="P:proteolysis"/>
    <property type="evidence" value="ECO:0007669"/>
    <property type="project" value="UniProtKB-KW"/>
</dbReference>